<feature type="compositionally biased region" description="Polar residues" evidence="9">
    <location>
        <begin position="517"/>
        <end position="535"/>
    </location>
</feature>
<dbReference type="PRINTS" id="PR00153">
    <property type="entry name" value="CSAPPISMRASE"/>
</dbReference>
<dbReference type="EMBL" id="JAQHRD010000002">
    <property type="protein sequence ID" value="KAJ6443881.1"/>
    <property type="molecule type" value="Genomic_DNA"/>
</dbReference>
<proteinExistence type="inferred from homology"/>
<comment type="catalytic activity">
    <reaction evidence="1">
        <text>[protein]-peptidylproline (omega=180) = [protein]-peptidylproline (omega=0)</text>
        <dbReference type="Rhea" id="RHEA:16237"/>
        <dbReference type="Rhea" id="RHEA-COMP:10747"/>
        <dbReference type="Rhea" id="RHEA-COMP:10748"/>
        <dbReference type="ChEBI" id="CHEBI:83833"/>
        <dbReference type="ChEBI" id="CHEBI:83834"/>
        <dbReference type="EC" id="5.2.1.8"/>
    </reaction>
</comment>
<evidence type="ECO:0000313" key="12">
    <source>
        <dbReference type="EMBL" id="KAJ6443881.1"/>
    </source>
</evidence>
<keyword evidence="5" id="KW-0413">Isomerase</keyword>
<evidence type="ECO:0000256" key="6">
    <source>
        <dbReference type="ARBA" id="ARBA00029569"/>
    </source>
</evidence>
<feature type="transmembrane region" description="Helical" evidence="10">
    <location>
        <begin position="12"/>
        <end position="32"/>
    </location>
</feature>
<evidence type="ECO:0000256" key="3">
    <source>
        <dbReference type="ARBA" id="ARBA00013194"/>
    </source>
</evidence>
<keyword evidence="13" id="KW-1185">Reference proteome</keyword>
<keyword evidence="4" id="KW-0697">Rotamase</keyword>
<dbReference type="PROSITE" id="PS50072">
    <property type="entry name" value="CSA_PPIASE_2"/>
    <property type="match status" value="1"/>
</dbReference>
<dbReference type="PANTHER" id="PTHR45625">
    <property type="entry name" value="PEPTIDYL-PROLYL CIS-TRANS ISOMERASE-RELATED"/>
    <property type="match status" value="1"/>
</dbReference>
<dbReference type="SUPFAM" id="SSF50891">
    <property type="entry name" value="Cyclophilin-like"/>
    <property type="match status" value="1"/>
</dbReference>
<dbReference type="GO" id="GO:0003755">
    <property type="term" value="F:peptidyl-prolyl cis-trans isomerase activity"/>
    <property type="evidence" value="ECO:0007669"/>
    <property type="project" value="UniProtKB-KW"/>
</dbReference>
<evidence type="ECO:0000256" key="10">
    <source>
        <dbReference type="SAM" id="Phobius"/>
    </source>
</evidence>
<evidence type="ECO:0000259" key="11">
    <source>
        <dbReference type="PROSITE" id="PS50072"/>
    </source>
</evidence>
<evidence type="ECO:0000256" key="9">
    <source>
        <dbReference type="SAM" id="MobiDB-lite"/>
    </source>
</evidence>
<dbReference type="InterPro" id="IPR044666">
    <property type="entry name" value="Cyclophilin_A-like"/>
</dbReference>
<keyword evidence="10" id="KW-0472">Membrane</keyword>
<feature type="region of interest" description="Disordered" evidence="9">
    <location>
        <begin position="511"/>
        <end position="553"/>
    </location>
</feature>
<feature type="region of interest" description="Disordered" evidence="9">
    <location>
        <begin position="129"/>
        <end position="155"/>
    </location>
</feature>
<comment type="caution">
    <text evidence="12">The sequence shown here is derived from an EMBL/GenBank/DDBJ whole genome shotgun (WGS) entry which is preliminary data.</text>
</comment>
<evidence type="ECO:0000256" key="7">
    <source>
        <dbReference type="ARBA" id="ARBA00038147"/>
    </source>
</evidence>
<dbReference type="EC" id="5.2.1.8" evidence="3"/>
<protein>
    <recommendedName>
        <fullName evidence="8">Peptidyl-prolyl cis-trans isomerase-like 1</fullName>
        <ecNumber evidence="3">5.2.1.8</ecNumber>
    </recommendedName>
    <alternativeName>
        <fullName evidence="6">Rotamase</fullName>
    </alternativeName>
</protein>
<sequence>MAGLAGGLGHVAALPVLVVLVLAILVLTVFVLGRVHNTILQLADPLDGPAVAVQVHHDVHRVERPVLGVRPHVPHLATREGRDDQRPQHAGDQVQQRGLALLEDDEHGQGRHHPQRVAHHGRVKIRLGEVDRRKVDGTLPGAGQEQRASRPELLAPPGLDVGVPRLDLAVLGLAARHHLARRGVLFDNFQIRGLVLDLAQVEDPEVQAQRPANDHAGDDNVTETQYALPGASLECQFYGHIEFGGDSNHTRAVASASSRDIMWANLILAFCSATTPWTKKRITQCLRDGPGTLDDLSQHAVPGAPVAREDKGRAELHGVGVERQQAGDGHGGHVVTQDLVEDGRVVEPLDEVVQADEDGAGDEGEDDGVGQLETLLREALLFVLVVLPAVAGLAGLGGRGRGRAAQGGVCAEVDDSHGAGDELELEHHEVEVAEQAERGARGVGAVAVAVERGVDAIEDALAGAHGRRGSGAPLRGPGVRATSPWNLKLSVACALPMTFFLWRRRISRKSRAASSIPPTSRPGSQQSTPRNTPISSLLEPPTSASVGRLGRARPPAPIMTTNVVLDTTMGSITLELYTSHAPKTCNNFATLVRRGYYTSTVFHRIIPNFMVQGGDPTGTGRGGASIYGDKFDDEIDPALKHTGAGVLSMANAGPNTNGSQFFLTLAPTPWLDGKHTIFGRVKAGLAVVKRMGLVPTGPEDRPVEDVKILQARVVEADDEL</sequence>
<evidence type="ECO:0000256" key="4">
    <source>
        <dbReference type="ARBA" id="ARBA00023110"/>
    </source>
</evidence>
<dbReference type="InterPro" id="IPR029000">
    <property type="entry name" value="Cyclophilin-like_dom_sf"/>
</dbReference>
<dbReference type="AlphaFoldDB" id="A0AB34FYN4"/>
<dbReference type="FunFam" id="2.40.100.10:FF:000008">
    <property type="entry name" value="Peptidyl-prolyl cis-trans isomerase"/>
    <property type="match status" value="1"/>
</dbReference>
<feature type="transmembrane region" description="Helical" evidence="10">
    <location>
        <begin position="379"/>
        <end position="398"/>
    </location>
</feature>
<reference evidence="12" key="1">
    <citation type="submission" date="2023-01" db="EMBL/GenBank/DDBJ databases">
        <title>The growth and conidiation of Purpureocillium lavendulum are regulated by nitrogen source and histone H3K14 acetylation.</title>
        <authorList>
            <person name="Tang P."/>
            <person name="Han J."/>
            <person name="Zhang C."/>
            <person name="Tang P."/>
            <person name="Qi F."/>
            <person name="Zhang K."/>
            <person name="Liang L."/>
        </authorList>
    </citation>
    <scope>NUCLEOTIDE SEQUENCE</scope>
    <source>
        <strain evidence="12">YMF1.00683</strain>
    </source>
</reference>
<dbReference type="GO" id="GO:0071013">
    <property type="term" value="C:catalytic step 2 spliceosome"/>
    <property type="evidence" value="ECO:0007669"/>
    <property type="project" value="TreeGrafter"/>
</dbReference>
<comment type="similarity">
    <text evidence="7">Belongs to the cyclophilin-type PPIase family. PPIL1 subfamily.</text>
</comment>
<dbReference type="Proteomes" id="UP001163105">
    <property type="component" value="Unassembled WGS sequence"/>
</dbReference>
<dbReference type="Pfam" id="PF00160">
    <property type="entry name" value="Pro_isomerase"/>
    <property type="match status" value="1"/>
</dbReference>
<gene>
    <name evidence="12" type="ORF">O9K51_02271</name>
</gene>
<dbReference type="PROSITE" id="PS00170">
    <property type="entry name" value="CSA_PPIASE_1"/>
    <property type="match status" value="1"/>
</dbReference>
<comment type="function">
    <text evidence="2">PPIases accelerate the folding of proteins. It catalyzes the cis-trans isomerization of proline imidic peptide bonds in oligopeptides.</text>
</comment>
<evidence type="ECO:0000313" key="13">
    <source>
        <dbReference type="Proteomes" id="UP001163105"/>
    </source>
</evidence>
<feature type="domain" description="PPIase cyclophilin-type" evidence="11">
    <location>
        <begin position="559"/>
        <end position="713"/>
    </location>
</feature>
<dbReference type="InterPro" id="IPR020892">
    <property type="entry name" value="Cyclophilin-type_PPIase_CS"/>
</dbReference>
<evidence type="ECO:0000256" key="1">
    <source>
        <dbReference type="ARBA" id="ARBA00000971"/>
    </source>
</evidence>
<keyword evidence="10" id="KW-1133">Transmembrane helix</keyword>
<keyword evidence="10" id="KW-0812">Transmembrane</keyword>
<organism evidence="12 13">
    <name type="scientific">Purpureocillium lavendulum</name>
    <dbReference type="NCBI Taxonomy" id="1247861"/>
    <lineage>
        <taxon>Eukaryota</taxon>
        <taxon>Fungi</taxon>
        <taxon>Dikarya</taxon>
        <taxon>Ascomycota</taxon>
        <taxon>Pezizomycotina</taxon>
        <taxon>Sordariomycetes</taxon>
        <taxon>Hypocreomycetidae</taxon>
        <taxon>Hypocreales</taxon>
        <taxon>Ophiocordycipitaceae</taxon>
        <taxon>Purpureocillium</taxon>
    </lineage>
</organism>
<dbReference type="GO" id="GO:0006457">
    <property type="term" value="P:protein folding"/>
    <property type="evidence" value="ECO:0007669"/>
    <property type="project" value="InterPro"/>
</dbReference>
<dbReference type="Gene3D" id="2.40.100.10">
    <property type="entry name" value="Cyclophilin-like"/>
    <property type="match status" value="1"/>
</dbReference>
<dbReference type="PANTHER" id="PTHR45625:SF4">
    <property type="entry name" value="PEPTIDYLPROLYL ISOMERASE DOMAIN AND WD REPEAT-CONTAINING PROTEIN 1"/>
    <property type="match status" value="1"/>
</dbReference>
<evidence type="ECO:0000256" key="2">
    <source>
        <dbReference type="ARBA" id="ARBA00002388"/>
    </source>
</evidence>
<dbReference type="InterPro" id="IPR002130">
    <property type="entry name" value="Cyclophilin-type_PPIase_dom"/>
</dbReference>
<evidence type="ECO:0000256" key="5">
    <source>
        <dbReference type="ARBA" id="ARBA00023235"/>
    </source>
</evidence>
<name>A0AB34FYN4_9HYPO</name>
<evidence type="ECO:0000256" key="8">
    <source>
        <dbReference type="ARBA" id="ARBA00040798"/>
    </source>
</evidence>
<accession>A0AB34FYN4</accession>